<accession>A0A2Z2H426</accession>
<evidence type="ECO:0008006" key="3">
    <source>
        <dbReference type="Google" id="ProtNLM"/>
    </source>
</evidence>
<dbReference type="InterPro" id="IPR021146">
    <property type="entry name" value="Phage_gp6-like_head-tail"/>
</dbReference>
<protein>
    <recommendedName>
        <fullName evidence="3">Phage gp6-like head-tail connector protein</fullName>
    </recommendedName>
</protein>
<name>A0A2Z2H426_9GAMM</name>
<sequence>MLDLETIKQHVRLEPDFDDDNFLLDTYSGAAKRHVEHYTDRKLYATTSEQGYLEDETALLLDDEITVAMLLLIGHWYENREAVVIGTITAQVPMAVEMLLWPHRRLGV</sequence>
<keyword evidence="2" id="KW-1185">Reference proteome</keyword>
<dbReference type="Gene3D" id="1.10.3230.30">
    <property type="entry name" value="Phage gp6-like head-tail connector protein"/>
    <property type="match status" value="1"/>
</dbReference>
<dbReference type="CDD" id="cd08054">
    <property type="entry name" value="gp6"/>
    <property type="match status" value="1"/>
</dbReference>
<proteinExistence type="predicted"/>
<evidence type="ECO:0000313" key="2">
    <source>
        <dbReference type="Proteomes" id="UP000250025"/>
    </source>
</evidence>
<dbReference type="InterPro" id="IPR006450">
    <property type="entry name" value="Phage_HK97_gp6-like"/>
</dbReference>
<dbReference type="RefSeq" id="WP_086620214.1">
    <property type="nucleotide sequence ID" value="NZ_CP021323.1"/>
</dbReference>
<dbReference type="OrthoDB" id="8452319at2"/>
<evidence type="ECO:0000313" key="1">
    <source>
        <dbReference type="EMBL" id="ARS51506.1"/>
    </source>
</evidence>
<organism evidence="1 2">
    <name type="scientific">Kushneria konosiri</name>
    <dbReference type="NCBI Taxonomy" id="698828"/>
    <lineage>
        <taxon>Bacteria</taxon>
        <taxon>Pseudomonadati</taxon>
        <taxon>Pseudomonadota</taxon>
        <taxon>Gammaproteobacteria</taxon>
        <taxon>Oceanospirillales</taxon>
        <taxon>Halomonadaceae</taxon>
        <taxon>Kushneria</taxon>
    </lineage>
</organism>
<dbReference type="NCBIfam" id="TIGR01560">
    <property type="entry name" value="put_DNA_pack"/>
    <property type="match status" value="1"/>
</dbReference>
<dbReference type="Pfam" id="PF05135">
    <property type="entry name" value="Phage_connect_1"/>
    <property type="match status" value="1"/>
</dbReference>
<dbReference type="KEGG" id="kus:B9G99_00150"/>
<gene>
    <name evidence="1" type="ORF">B9G99_00150</name>
</gene>
<dbReference type="EMBL" id="CP021323">
    <property type="protein sequence ID" value="ARS51506.1"/>
    <property type="molecule type" value="Genomic_DNA"/>
</dbReference>
<reference evidence="1 2" key="1">
    <citation type="journal article" date="2017" name="Int. J. Syst. Evol. Microbiol.">
        <title>Kushneria konosiri sp. nov., isolated from the Korean salt-fermented seafood Daemi-jeot.</title>
        <authorList>
            <person name="Yun J.H."/>
            <person name="Park S.K."/>
            <person name="Lee J.Y."/>
            <person name="Jung M.J."/>
            <person name="Bae J.W."/>
        </authorList>
    </citation>
    <scope>NUCLEOTIDE SEQUENCE [LARGE SCALE GENOMIC DNA]</scope>
    <source>
        <strain evidence="1 2">X49</strain>
    </source>
</reference>
<dbReference type="AlphaFoldDB" id="A0A2Z2H426"/>
<dbReference type="Proteomes" id="UP000250025">
    <property type="component" value="Chromosome"/>
</dbReference>